<dbReference type="GO" id="GO:0003700">
    <property type="term" value="F:DNA-binding transcription factor activity"/>
    <property type="evidence" value="ECO:0007669"/>
    <property type="project" value="InterPro"/>
</dbReference>
<dbReference type="InterPro" id="IPR037424">
    <property type="entry name" value="NocR_PBP2"/>
</dbReference>
<feature type="domain" description="HTH lysR-type" evidence="5">
    <location>
        <begin position="9"/>
        <end position="66"/>
    </location>
</feature>
<name>A0A7W9TNN8_CASDE</name>
<comment type="similarity">
    <text evidence="1">Belongs to the LysR transcriptional regulatory family.</text>
</comment>
<dbReference type="Gene3D" id="1.10.10.10">
    <property type="entry name" value="Winged helix-like DNA-binding domain superfamily/Winged helix DNA-binding domain"/>
    <property type="match status" value="1"/>
</dbReference>
<dbReference type="PANTHER" id="PTHR30427:SF1">
    <property type="entry name" value="TRANSCRIPTIONAL ACTIVATOR PROTEIN LYSR"/>
    <property type="match status" value="1"/>
</dbReference>
<dbReference type="AlphaFoldDB" id="A0A7W9TNN8"/>
<reference evidence="6 7" key="1">
    <citation type="submission" date="2020-08" db="EMBL/GenBank/DDBJ databases">
        <title>Genomic Encyclopedia of Type Strains, Phase IV (KMG-IV): sequencing the most valuable type-strain genomes for metagenomic binning, comparative biology and taxonomic classification.</title>
        <authorList>
            <person name="Goeker M."/>
        </authorList>
    </citation>
    <scope>NUCLEOTIDE SEQUENCE [LARGE SCALE GENOMIC DNA]</scope>
    <source>
        <strain evidence="6 7">DSM 12141</strain>
    </source>
</reference>
<keyword evidence="3 6" id="KW-0238">DNA-binding</keyword>
<dbReference type="SUPFAM" id="SSF46785">
    <property type="entry name" value="Winged helix' DNA-binding domain"/>
    <property type="match status" value="1"/>
</dbReference>
<evidence type="ECO:0000313" key="7">
    <source>
        <dbReference type="Proteomes" id="UP000541136"/>
    </source>
</evidence>
<dbReference type="EMBL" id="JACHIB010000006">
    <property type="protein sequence ID" value="MBB6083203.1"/>
    <property type="molecule type" value="Genomic_DNA"/>
</dbReference>
<keyword evidence="2" id="KW-0805">Transcription regulation</keyword>
<dbReference type="GO" id="GO:0010628">
    <property type="term" value="P:positive regulation of gene expression"/>
    <property type="evidence" value="ECO:0007669"/>
    <property type="project" value="TreeGrafter"/>
</dbReference>
<evidence type="ECO:0000256" key="3">
    <source>
        <dbReference type="ARBA" id="ARBA00023125"/>
    </source>
</evidence>
<dbReference type="RefSeq" id="WP_084330705.1">
    <property type="nucleotide sequence ID" value="NZ_JACHIB010000006.1"/>
</dbReference>
<dbReference type="SUPFAM" id="SSF53850">
    <property type="entry name" value="Periplasmic binding protein-like II"/>
    <property type="match status" value="1"/>
</dbReference>
<accession>A0A7W9TNN8</accession>
<dbReference type="Pfam" id="PF03466">
    <property type="entry name" value="LysR_substrate"/>
    <property type="match status" value="1"/>
</dbReference>
<dbReference type="PROSITE" id="PS50931">
    <property type="entry name" value="HTH_LYSR"/>
    <property type="match status" value="1"/>
</dbReference>
<dbReference type="InterPro" id="IPR036390">
    <property type="entry name" value="WH_DNA-bd_sf"/>
</dbReference>
<dbReference type="Proteomes" id="UP000541136">
    <property type="component" value="Unassembled WGS sequence"/>
</dbReference>
<evidence type="ECO:0000256" key="2">
    <source>
        <dbReference type="ARBA" id="ARBA00023015"/>
    </source>
</evidence>
<organism evidence="6 7">
    <name type="scientific">Castellaniella defragrans</name>
    <name type="common">Alcaligenes defragrans</name>
    <dbReference type="NCBI Taxonomy" id="75697"/>
    <lineage>
        <taxon>Bacteria</taxon>
        <taxon>Pseudomonadati</taxon>
        <taxon>Pseudomonadota</taxon>
        <taxon>Betaproteobacteria</taxon>
        <taxon>Burkholderiales</taxon>
        <taxon>Alcaligenaceae</taxon>
        <taxon>Castellaniella</taxon>
    </lineage>
</organism>
<dbReference type="CDD" id="cd08415">
    <property type="entry name" value="PBP2_LysR_opines_like"/>
    <property type="match status" value="1"/>
</dbReference>
<dbReference type="InterPro" id="IPR005119">
    <property type="entry name" value="LysR_subst-bd"/>
</dbReference>
<dbReference type="GO" id="GO:0043565">
    <property type="term" value="F:sequence-specific DNA binding"/>
    <property type="evidence" value="ECO:0007669"/>
    <property type="project" value="TreeGrafter"/>
</dbReference>
<evidence type="ECO:0000313" key="6">
    <source>
        <dbReference type="EMBL" id="MBB6083203.1"/>
    </source>
</evidence>
<dbReference type="InterPro" id="IPR036388">
    <property type="entry name" value="WH-like_DNA-bd_sf"/>
</dbReference>
<dbReference type="Pfam" id="PF00126">
    <property type="entry name" value="HTH_1"/>
    <property type="match status" value="1"/>
</dbReference>
<sequence length="313" mass="35062">MDNRLTNRITLRHMEAFRAVMLNKTVTSAASSMCISQPVVTRLLAEFEWRIGIRLFERQRGRLHPTPEAKLLYEEVKQSLAGVERIADAAAEIRTLRRGSLRIAAAPSLALDFLPQTIGKFLERHPRAQIQLLLLSSQAVMERVREGRSDIGFIILSLQLQSSYCQLLMSTRMVCAIPAAHPLAQRDLIKPKDLQGERFVSYPTLLDTRAMVDAAFATHGVTRTLDIETQNSYAMLRLVEAGVGIALIDALTAACHQNEGVRFVPFEAAIPMNFSLMQAPDQTPGALQQPFIDFVRAEMLRRIPAEAVLYPER</sequence>
<comment type="caution">
    <text evidence="6">The sequence shown here is derived from an EMBL/GenBank/DDBJ whole genome shotgun (WGS) entry which is preliminary data.</text>
</comment>
<keyword evidence="4" id="KW-0804">Transcription</keyword>
<dbReference type="PANTHER" id="PTHR30427">
    <property type="entry name" value="TRANSCRIPTIONAL ACTIVATOR PROTEIN LYSR"/>
    <property type="match status" value="1"/>
</dbReference>
<protein>
    <submittedName>
        <fullName evidence="6">DNA-binding transcriptional LysR family regulator</fullName>
    </submittedName>
</protein>
<proteinExistence type="inferred from homology"/>
<evidence type="ECO:0000259" key="5">
    <source>
        <dbReference type="PROSITE" id="PS50931"/>
    </source>
</evidence>
<gene>
    <name evidence="6" type="ORF">HNR28_001240</name>
</gene>
<dbReference type="InterPro" id="IPR000847">
    <property type="entry name" value="LysR_HTH_N"/>
</dbReference>
<dbReference type="Gene3D" id="3.40.190.290">
    <property type="match status" value="1"/>
</dbReference>
<evidence type="ECO:0000256" key="4">
    <source>
        <dbReference type="ARBA" id="ARBA00023163"/>
    </source>
</evidence>
<evidence type="ECO:0000256" key="1">
    <source>
        <dbReference type="ARBA" id="ARBA00009437"/>
    </source>
</evidence>